<proteinExistence type="predicted"/>
<dbReference type="InParanoid" id="A0A251V2Y5"/>
<organism evidence="3 4">
    <name type="scientific">Helianthus annuus</name>
    <name type="common">Common sunflower</name>
    <dbReference type="NCBI Taxonomy" id="4232"/>
    <lineage>
        <taxon>Eukaryota</taxon>
        <taxon>Viridiplantae</taxon>
        <taxon>Streptophyta</taxon>
        <taxon>Embryophyta</taxon>
        <taxon>Tracheophyta</taxon>
        <taxon>Spermatophyta</taxon>
        <taxon>Magnoliopsida</taxon>
        <taxon>eudicotyledons</taxon>
        <taxon>Gunneridae</taxon>
        <taxon>Pentapetalae</taxon>
        <taxon>asterids</taxon>
        <taxon>campanulids</taxon>
        <taxon>Asterales</taxon>
        <taxon>Asteraceae</taxon>
        <taxon>Asteroideae</taxon>
        <taxon>Heliantheae alliance</taxon>
        <taxon>Heliantheae</taxon>
        <taxon>Helianthus</taxon>
    </lineage>
</organism>
<keyword evidence="4" id="KW-1185">Reference proteome</keyword>
<evidence type="ECO:0000313" key="3">
    <source>
        <dbReference type="EMBL" id="OTG28971.1"/>
    </source>
</evidence>
<dbReference type="EMBL" id="CM007893">
    <property type="protein sequence ID" value="OTG28971.1"/>
    <property type="molecule type" value="Genomic_DNA"/>
</dbReference>
<feature type="transmembrane region" description="Helical" evidence="1">
    <location>
        <begin position="120"/>
        <end position="141"/>
    </location>
</feature>
<dbReference type="Gramene" id="mRNA:HanXRQr2_Chr04g0175341">
    <property type="protein sequence ID" value="mRNA:HanXRQr2_Chr04g0175341"/>
    <property type="gene ID" value="HanXRQr2_Chr04g0175341"/>
</dbReference>
<evidence type="ECO:0000313" key="2">
    <source>
        <dbReference type="EMBL" id="KAF5810922.1"/>
    </source>
</evidence>
<keyword evidence="1" id="KW-0472">Membrane</keyword>
<reference evidence="2" key="3">
    <citation type="submission" date="2020-06" db="EMBL/GenBank/DDBJ databases">
        <title>Helianthus annuus Genome sequencing and assembly Release 2.</title>
        <authorList>
            <person name="Gouzy J."/>
            <person name="Langlade N."/>
            <person name="Munos S."/>
        </authorList>
    </citation>
    <scope>NUCLEOTIDE SEQUENCE</scope>
    <source>
        <tissue evidence="2">Leaves</tissue>
    </source>
</reference>
<name>A0A251V2Y5_HELAN</name>
<evidence type="ECO:0000313" key="4">
    <source>
        <dbReference type="Proteomes" id="UP000215914"/>
    </source>
</evidence>
<keyword evidence="1" id="KW-0812">Transmembrane</keyword>
<accession>A0A251V2Y5</accession>
<dbReference type="EMBL" id="MNCJ02000319">
    <property type="protein sequence ID" value="KAF5810922.1"/>
    <property type="molecule type" value="Genomic_DNA"/>
</dbReference>
<protein>
    <submittedName>
        <fullName evidence="3">Uncharacterized protein</fullName>
    </submittedName>
</protein>
<dbReference type="AlphaFoldDB" id="A0A251V2Y5"/>
<keyword evidence="1" id="KW-1133">Transmembrane helix</keyword>
<dbReference type="Proteomes" id="UP000215914">
    <property type="component" value="Chromosome 4"/>
</dbReference>
<sequence length="143" mass="17103">MYIYISLAGSRKPTSFNRHQHRLGFINIRIPHHRYRNRFRQILTLLHLSLLLIAILIPFIPDLVLYFSSIRSIPDNRKTKTRESFLRSEQKVSQSEISESRHYERIEESSSVSIQIYNPYIMIFAFFPCAYTIVLWVYFFAGR</sequence>
<evidence type="ECO:0000256" key="1">
    <source>
        <dbReference type="SAM" id="Phobius"/>
    </source>
</evidence>
<reference evidence="2 4" key="1">
    <citation type="journal article" date="2017" name="Nature">
        <title>The sunflower genome provides insights into oil metabolism, flowering and Asterid evolution.</title>
        <authorList>
            <person name="Badouin H."/>
            <person name="Gouzy J."/>
            <person name="Grassa C.J."/>
            <person name="Murat F."/>
            <person name="Staton S.E."/>
            <person name="Cottret L."/>
            <person name="Lelandais-Briere C."/>
            <person name="Owens G.L."/>
            <person name="Carrere S."/>
            <person name="Mayjonade B."/>
            <person name="Legrand L."/>
            <person name="Gill N."/>
            <person name="Kane N.C."/>
            <person name="Bowers J.E."/>
            <person name="Hubner S."/>
            <person name="Bellec A."/>
            <person name="Berard A."/>
            <person name="Berges H."/>
            <person name="Blanchet N."/>
            <person name="Boniface M.C."/>
            <person name="Brunel D."/>
            <person name="Catrice O."/>
            <person name="Chaidir N."/>
            <person name="Claudel C."/>
            <person name="Donnadieu C."/>
            <person name="Faraut T."/>
            <person name="Fievet G."/>
            <person name="Helmstetter N."/>
            <person name="King M."/>
            <person name="Knapp S.J."/>
            <person name="Lai Z."/>
            <person name="Le Paslier M.C."/>
            <person name="Lippi Y."/>
            <person name="Lorenzon L."/>
            <person name="Mandel J.R."/>
            <person name="Marage G."/>
            <person name="Marchand G."/>
            <person name="Marquand E."/>
            <person name="Bret-Mestries E."/>
            <person name="Morien E."/>
            <person name="Nambeesan S."/>
            <person name="Nguyen T."/>
            <person name="Pegot-Espagnet P."/>
            <person name="Pouilly N."/>
            <person name="Raftis F."/>
            <person name="Sallet E."/>
            <person name="Schiex T."/>
            <person name="Thomas J."/>
            <person name="Vandecasteele C."/>
            <person name="Vares D."/>
            <person name="Vear F."/>
            <person name="Vautrin S."/>
            <person name="Crespi M."/>
            <person name="Mangin B."/>
            <person name="Burke J.M."/>
            <person name="Salse J."/>
            <person name="Munos S."/>
            <person name="Vincourt P."/>
            <person name="Rieseberg L.H."/>
            <person name="Langlade N.B."/>
        </authorList>
    </citation>
    <scope>NUCLEOTIDE SEQUENCE [LARGE SCALE GENOMIC DNA]</scope>
    <source>
        <strain evidence="4">cv. SF193</strain>
        <tissue evidence="2">Leaves</tissue>
    </source>
</reference>
<reference evidence="3" key="2">
    <citation type="submission" date="2017-02" db="EMBL/GenBank/DDBJ databases">
        <title>Sunflower complete genome.</title>
        <authorList>
            <person name="Langlade N."/>
            <person name="Munos S."/>
        </authorList>
    </citation>
    <scope>NUCLEOTIDE SEQUENCE [LARGE SCALE GENOMIC DNA]</scope>
    <source>
        <tissue evidence="3">Leaves</tissue>
    </source>
</reference>
<feature type="transmembrane region" description="Helical" evidence="1">
    <location>
        <begin position="42"/>
        <end position="60"/>
    </location>
</feature>
<gene>
    <name evidence="3" type="ORF">HannXRQ_Chr04g0117171</name>
    <name evidence="2" type="ORF">HanXRQr2_Chr04g0175341</name>
</gene>